<dbReference type="PANTHER" id="PTHR32432">
    <property type="entry name" value="CELL DIVISION PROTEIN FTSA-RELATED"/>
    <property type="match status" value="1"/>
</dbReference>
<dbReference type="InterPro" id="IPR003494">
    <property type="entry name" value="SHS2_FtsA"/>
</dbReference>
<dbReference type="GO" id="GO:0051301">
    <property type="term" value="P:cell division"/>
    <property type="evidence" value="ECO:0007669"/>
    <property type="project" value="UniProtKB-KW"/>
</dbReference>
<dbReference type="RefSeq" id="WP_035196682.1">
    <property type="nucleotide sequence ID" value="NZ_JJRY01000013.1"/>
</dbReference>
<protein>
    <submittedName>
        <fullName evidence="2">Actin-like ATPase involved in cell division</fullName>
    </submittedName>
</protein>
<evidence type="ECO:0000259" key="1">
    <source>
        <dbReference type="SMART" id="SM00842"/>
    </source>
</evidence>
<evidence type="ECO:0000313" key="3">
    <source>
        <dbReference type="Proteomes" id="UP000027936"/>
    </source>
</evidence>
<dbReference type="Gene3D" id="3.30.420.40">
    <property type="match status" value="2"/>
</dbReference>
<dbReference type="CDD" id="cd24004">
    <property type="entry name" value="ASKHA_NBD_PilM-like"/>
    <property type="match status" value="1"/>
</dbReference>
<dbReference type="SMART" id="SM00842">
    <property type="entry name" value="FtsA"/>
    <property type="match status" value="1"/>
</dbReference>
<feature type="domain" description="SHS2" evidence="1">
    <location>
        <begin position="7"/>
        <end position="204"/>
    </location>
</feature>
<keyword evidence="2" id="KW-0132">Cell division</keyword>
<gene>
    <name evidence="2" type="ORF">M670_03211</name>
</gene>
<dbReference type="Proteomes" id="UP000027936">
    <property type="component" value="Unassembled WGS sequence"/>
</dbReference>
<dbReference type="InterPro" id="IPR050696">
    <property type="entry name" value="FtsA/MreB"/>
</dbReference>
<accession>A0A072NIY2</accession>
<comment type="caution">
    <text evidence="2">The sequence shown here is derived from an EMBL/GenBank/DDBJ whole genome shotgun (WGS) entry which is preliminary data.</text>
</comment>
<evidence type="ECO:0000313" key="2">
    <source>
        <dbReference type="EMBL" id="KEF37629.1"/>
    </source>
</evidence>
<dbReference type="Gene3D" id="3.30.1490.300">
    <property type="match status" value="1"/>
</dbReference>
<dbReference type="PANTHER" id="PTHR32432:SF3">
    <property type="entry name" value="ETHANOLAMINE UTILIZATION PROTEIN EUTJ"/>
    <property type="match status" value="1"/>
</dbReference>
<dbReference type="InterPro" id="IPR043129">
    <property type="entry name" value="ATPase_NBD"/>
</dbReference>
<dbReference type="EMBL" id="JJRY01000013">
    <property type="protein sequence ID" value="KEF37629.1"/>
    <property type="molecule type" value="Genomic_DNA"/>
</dbReference>
<name>A0A072NIY2_SCHAZ</name>
<dbReference type="PATRIC" id="fig|1348973.3.peg.3090"/>
<keyword evidence="2" id="KW-0131">Cell cycle</keyword>
<sequence length="715" mass="79240">MVEQSSIFALDIGTRSVVGIILKELENGYEIIDIEFKEHGNRAMLDGQIHDVLSVSKLVKEIKEILESRHGVLHKVCVAAAGRALKTKRAKVSIGIAGKPIINKQDILHLELMTVQQAQKELATENTNVHSAHYYCVGYSVLRYLLDDEEIGSLVDQQGEVASVEVIATFLPKVVVESLIAALHRADLEMDALTLEPIAAINVLIPPSMRRLNVALVDIGAGTSDIAITDEGTVIAYGMVPVAGDEITEAISDQYLLDFPLAEKAKRDLSSSNEITITDILGFETEVPKEEVIQNIMGSLDKLTSAISDEILALNNSKSPKAVMLVGGGSLTPELPQLLAKKLNLPDNRVAIRGIDAIQDLEFREHISKGPELVTPIGIAIAARKNPIQYITVTVNDRTVRLFDMKKLTVGDCLLASGIELNKLYGKPGMAMIITLNNRDITIPGIHGEAPTITKNGQNTTLDDDTIVDGDHIVVEKGMDGQAARIQIKDLIEVKPSLQILLNDRPIQIEMDIYKNGQKVTMEEALTDHDTVETVYPKTIQELFQRLNLLPLTESFHIYLNRSKVSLPKFATKFFKNGLETKLSSPIYDKDKITIKKENQPKLLDLLNEKGLSLNYQIPVIFNGEQITLHKNVMEVYRNGELLQEESLLFVGDDIQTVEKNIEPFIFQDIFRYVKIQLPSVHSGNFTLLRNGKNATFYDKLAPGDELVIQWPVMA</sequence>
<proteinExistence type="predicted"/>
<dbReference type="SUPFAM" id="SSF53067">
    <property type="entry name" value="Actin-like ATPase domain"/>
    <property type="match status" value="2"/>
</dbReference>
<dbReference type="Pfam" id="PF14450">
    <property type="entry name" value="FtsA"/>
    <property type="match status" value="1"/>
</dbReference>
<dbReference type="OrthoDB" id="9768127at2"/>
<reference evidence="2 3" key="1">
    <citation type="submission" date="2014-04" db="EMBL/GenBank/DDBJ databases">
        <title>Draft genome sequence of Bacillus azotoformans MEV2011, a (co-) denitrifying strain unable to grow in the presence of oxygen.</title>
        <authorList>
            <person name="Nielsen M."/>
            <person name="Schreiber L."/>
            <person name="Finster K."/>
            <person name="Schramm A."/>
        </authorList>
    </citation>
    <scope>NUCLEOTIDE SEQUENCE [LARGE SCALE GENOMIC DNA]</scope>
    <source>
        <strain evidence="2 3">MEV2011</strain>
    </source>
</reference>
<organism evidence="2 3">
    <name type="scientific">Schinkia azotoformans MEV2011</name>
    <dbReference type="NCBI Taxonomy" id="1348973"/>
    <lineage>
        <taxon>Bacteria</taxon>
        <taxon>Bacillati</taxon>
        <taxon>Bacillota</taxon>
        <taxon>Bacilli</taxon>
        <taxon>Bacillales</taxon>
        <taxon>Bacillaceae</taxon>
        <taxon>Calidifontibacillus/Schinkia group</taxon>
        <taxon>Schinkia</taxon>
    </lineage>
</organism>
<dbReference type="AlphaFoldDB" id="A0A072NIY2"/>